<reference evidence="3 4" key="1">
    <citation type="submission" date="2019-07" db="EMBL/GenBank/DDBJ databases">
        <title>Genome sequencing of 100 strains of the haloalkaliphilic chemolithoautotrophic sulfur-oxidizing bacterium Thioalkalivibrio.</title>
        <authorList>
            <person name="Muyzer G."/>
        </authorList>
    </citation>
    <scope>NUCLEOTIDE SEQUENCE [LARGE SCALE GENOMIC DNA]</scope>
    <source>
        <strain evidence="3 4">ASO4-4</strain>
    </source>
</reference>
<dbReference type="EMBL" id="VLLC01000017">
    <property type="protein sequence ID" value="TWI70698.1"/>
    <property type="molecule type" value="Genomic_DNA"/>
</dbReference>
<dbReference type="GO" id="GO:0046872">
    <property type="term" value="F:metal ion binding"/>
    <property type="evidence" value="ECO:0007669"/>
    <property type="project" value="InterPro"/>
</dbReference>
<dbReference type="Pfam" id="PF19583">
    <property type="entry name" value="ODP"/>
    <property type="match status" value="1"/>
</dbReference>
<dbReference type="InterPro" id="IPR045761">
    <property type="entry name" value="ODP_dom"/>
</dbReference>
<dbReference type="InterPro" id="IPR029039">
    <property type="entry name" value="Flavoprotein-like_sf"/>
</dbReference>
<dbReference type="PANTHER" id="PTHR43717:SF1">
    <property type="entry name" value="ANAEROBIC NITRIC OXIDE REDUCTASE FLAVORUBREDOXIN"/>
    <property type="match status" value="1"/>
</dbReference>
<dbReference type="Gene3D" id="3.40.50.360">
    <property type="match status" value="1"/>
</dbReference>
<dbReference type="Pfam" id="PF00258">
    <property type="entry name" value="Flavodoxin_1"/>
    <property type="match status" value="1"/>
</dbReference>
<name>A0A562RNQ3_9BACT</name>
<dbReference type="OrthoDB" id="9800607at2"/>
<dbReference type="PIRSF" id="PIRSF005243">
    <property type="entry name" value="ROO"/>
    <property type="match status" value="1"/>
</dbReference>
<evidence type="ECO:0000313" key="4">
    <source>
        <dbReference type="Proteomes" id="UP000318307"/>
    </source>
</evidence>
<dbReference type="SUPFAM" id="SSF52218">
    <property type="entry name" value="Flavoproteins"/>
    <property type="match status" value="1"/>
</dbReference>
<dbReference type="SUPFAM" id="SSF56281">
    <property type="entry name" value="Metallo-hydrolase/oxidoreductase"/>
    <property type="match status" value="1"/>
</dbReference>
<dbReference type="CDD" id="cd07709">
    <property type="entry name" value="flavodiiron_proteins_MBL-fold"/>
    <property type="match status" value="1"/>
</dbReference>
<keyword evidence="4" id="KW-1185">Reference proteome</keyword>
<dbReference type="Gene3D" id="3.60.15.10">
    <property type="entry name" value="Ribonuclease Z/Hydroxyacylglutathione hydrolase-like"/>
    <property type="match status" value="1"/>
</dbReference>
<dbReference type="InterPro" id="IPR036866">
    <property type="entry name" value="RibonucZ/Hydroxyglut_hydro"/>
</dbReference>
<evidence type="ECO:0000313" key="3">
    <source>
        <dbReference type="EMBL" id="TWI70698.1"/>
    </source>
</evidence>
<dbReference type="SMART" id="SM00849">
    <property type="entry name" value="Lactamase_B"/>
    <property type="match status" value="1"/>
</dbReference>
<dbReference type="InterPro" id="IPR016440">
    <property type="entry name" value="Rubredoxin-O_OxRdtase"/>
</dbReference>
<dbReference type="InterPro" id="IPR008254">
    <property type="entry name" value="Flavodoxin/NO_synth"/>
</dbReference>
<protein>
    <submittedName>
        <fullName evidence="3">Flavorubredoxin</fullName>
    </submittedName>
</protein>
<dbReference type="PROSITE" id="PS50902">
    <property type="entry name" value="FLAVODOXIN_LIKE"/>
    <property type="match status" value="1"/>
</dbReference>
<evidence type="ECO:0000256" key="1">
    <source>
        <dbReference type="ARBA" id="ARBA00007121"/>
    </source>
</evidence>
<dbReference type="InterPro" id="IPR001279">
    <property type="entry name" value="Metallo-B-lactamas"/>
</dbReference>
<dbReference type="AlphaFoldDB" id="A0A562RNQ3"/>
<comment type="caution">
    <text evidence="3">The sequence shown here is derived from an EMBL/GenBank/DDBJ whole genome shotgun (WGS) entry which is preliminary data.</text>
</comment>
<dbReference type="PANTHER" id="PTHR43717">
    <property type="entry name" value="ANAEROBIC NITRIC OXIDE REDUCTASE FLAVORUBREDOXIN"/>
    <property type="match status" value="1"/>
</dbReference>
<dbReference type="GO" id="GO:0016491">
    <property type="term" value="F:oxidoreductase activity"/>
    <property type="evidence" value="ECO:0007669"/>
    <property type="project" value="InterPro"/>
</dbReference>
<dbReference type="GO" id="GO:0009055">
    <property type="term" value="F:electron transfer activity"/>
    <property type="evidence" value="ECO:0007669"/>
    <property type="project" value="InterPro"/>
</dbReference>
<feature type="domain" description="Flavodoxin-like" evidence="2">
    <location>
        <begin position="253"/>
        <end position="392"/>
    </location>
</feature>
<proteinExistence type="inferred from homology"/>
<dbReference type="GO" id="GO:0010181">
    <property type="term" value="F:FMN binding"/>
    <property type="evidence" value="ECO:0007669"/>
    <property type="project" value="InterPro"/>
</dbReference>
<dbReference type="Proteomes" id="UP000318307">
    <property type="component" value="Unassembled WGS sequence"/>
</dbReference>
<organism evidence="3 4">
    <name type="scientific">Desulfobotulus alkaliphilus</name>
    <dbReference type="NCBI Taxonomy" id="622671"/>
    <lineage>
        <taxon>Bacteria</taxon>
        <taxon>Pseudomonadati</taxon>
        <taxon>Thermodesulfobacteriota</taxon>
        <taxon>Desulfobacteria</taxon>
        <taxon>Desulfobacterales</taxon>
        <taxon>Desulfobacteraceae</taxon>
        <taxon>Desulfobotulus</taxon>
    </lineage>
</organism>
<accession>A0A562RNQ3</accession>
<evidence type="ECO:0000259" key="2">
    <source>
        <dbReference type="PROSITE" id="PS50902"/>
    </source>
</evidence>
<dbReference type="RefSeq" id="WP_144685387.1">
    <property type="nucleotide sequence ID" value="NZ_VLLC01000017.1"/>
</dbReference>
<sequence>MRPVEIAPNVFEVGVRDWNIRDFHGYSTPAGTTYNAFLIRGETNVLIDTVKAEFTEELLSNIRAVMDPKDIDIVVSNHTEMDHSGGLPRIMAAVGQDKPLYCSKMGAKNLARHFRENWNLKEVSSSEEISIGSGRTLMFIETRMLHWPDSMFTYLKEDGILFSSDAFGQHYAGSEIFDDQMDMSELLFHAKKYYANILLPFSALIAKLLKAVGEMGLKLNMVCPDHGIIWRKDPGVILDAYDRWSRQETQNKAVVIYDTMWHSTEMMADAIVGGLVEAGVEQVRPISVRRSHRSDIMTEIMDAKVVMVGSPTLNNQIFPALMDVLTYMKGLKPQGKIAAAFGSYGWSGEAVKLLNAELSAMGFELPEEGIRIQYVPERDQLTLCHGLGLRMGLRAQGREV</sequence>
<gene>
    <name evidence="3" type="ORF">LZ24_02268</name>
</gene>
<comment type="similarity">
    <text evidence="1">In the N-terminal section; belongs to the zinc metallo-hydrolase group 3 family.</text>
</comment>